<evidence type="ECO:0000313" key="13">
    <source>
        <dbReference type="EMBL" id="KAF6165245.1"/>
    </source>
</evidence>
<dbReference type="SMART" id="SM00768">
    <property type="entry name" value="X8"/>
    <property type="match status" value="1"/>
</dbReference>
<keyword evidence="6" id="KW-0378">Hydrolase</keyword>
<evidence type="ECO:0000313" key="14">
    <source>
        <dbReference type="Proteomes" id="UP000541444"/>
    </source>
</evidence>
<dbReference type="InterPro" id="IPR012946">
    <property type="entry name" value="X8"/>
</dbReference>
<dbReference type="GO" id="GO:0098552">
    <property type="term" value="C:side of membrane"/>
    <property type="evidence" value="ECO:0007669"/>
    <property type="project" value="UniProtKB-KW"/>
</dbReference>
<dbReference type="FunFam" id="1.20.58.1040:FF:000001">
    <property type="entry name" value="Glucan endo-1,3-beta-glucosidase 4"/>
    <property type="match status" value="1"/>
</dbReference>
<evidence type="ECO:0000256" key="4">
    <source>
        <dbReference type="ARBA" id="ARBA00022622"/>
    </source>
</evidence>
<evidence type="ECO:0000256" key="9">
    <source>
        <dbReference type="ARBA" id="ARBA00023180"/>
    </source>
</evidence>
<evidence type="ECO:0000256" key="11">
    <source>
        <dbReference type="RuleBase" id="RU004335"/>
    </source>
</evidence>
<keyword evidence="10" id="KW-0326">Glycosidase</keyword>
<keyword evidence="3" id="KW-1003">Cell membrane</keyword>
<accession>A0A7J7NDK1</accession>
<gene>
    <name evidence="13" type="ORF">GIB67_030427</name>
</gene>
<keyword evidence="4" id="KW-0449">Lipoprotein</keyword>
<evidence type="ECO:0000256" key="5">
    <source>
        <dbReference type="ARBA" id="ARBA00022729"/>
    </source>
</evidence>
<organism evidence="13 14">
    <name type="scientific">Kingdonia uniflora</name>
    <dbReference type="NCBI Taxonomy" id="39325"/>
    <lineage>
        <taxon>Eukaryota</taxon>
        <taxon>Viridiplantae</taxon>
        <taxon>Streptophyta</taxon>
        <taxon>Embryophyta</taxon>
        <taxon>Tracheophyta</taxon>
        <taxon>Spermatophyta</taxon>
        <taxon>Magnoliopsida</taxon>
        <taxon>Ranunculales</taxon>
        <taxon>Circaeasteraceae</taxon>
        <taxon>Kingdonia</taxon>
    </lineage>
</organism>
<evidence type="ECO:0000256" key="2">
    <source>
        <dbReference type="ARBA" id="ARBA00008773"/>
    </source>
</evidence>
<dbReference type="PANTHER" id="PTHR31044">
    <property type="entry name" value="BETA-1,3 GLUCANASE"/>
    <property type="match status" value="1"/>
</dbReference>
<dbReference type="GO" id="GO:0004553">
    <property type="term" value="F:hydrolase activity, hydrolyzing O-glycosyl compounds"/>
    <property type="evidence" value="ECO:0007669"/>
    <property type="project" value="InterPro"/>
</dbReference>
<dbReference type="InterPro" id="IPR017853">
    <property type="entry name" value="GH"/>
</dbReference>
<evidence type="ECO:0000256" key="8">
    <source>
        <dbReference type="ARBA" id="ARBA00023157"/>
    </source>
</evidence>
<dbReference type="EMBL" id="JACGCM010000857">
    <property type="protein sequence ID" value="KAF6165245.1"/>
    <property type="molecule type" value="Genomic_DNA"/>
</dbReference>
<evidence type="ECO:0000256" key="6">
    <source>
        <dbReference type="ARBA" id="ARBA00022801"/>
    </source>
</evidence>
<evidence type="ECO:0000256" key="3">
    <source>
        <dbReference type="ARBA" id="ARBA00022475"/>
    </source>
</evidence>
<keyword evidence="9" id="KW-0325">Glycoprotein</keyword>
<keyword evidence="4" id="KW-0336">GPI-anchor</keyword>
<proteinExistence type="inferred from homology"/>
<dbReference type="GO" id="GO:0005886">
    <property type="term" value="C:plasma membrane"/>
    <property type="evidence" value="ECO:0007669"/>
    <property type="project" value="UniProtKB-SubCell"/>
</dbReference>
<keyword evidence="5" id="KW-0732">Signal</keyword>
<dbReference type="GO" id="GO:0009506">
    <property type="term" value="C:plasmodesma"/>
    <property type="evidence" value="ECO:0007669"/>
    <property type="project" value="UniProtKB-ARBA"/>
</dbReference>
<dbReference type="Gene3D" id="3.20.20.80">
    <property type="entry name" value="Glycosidases"/>
    <property type="match status" value="1"/>
</dbReference>
<comment type="caution">
    <text evidence="13">The sequence shown here is derived from an EMBL/GenBank/DDBJ whole genome shotgun (WGS) entry which is preliminary data.</text>
</comment>
<dbReference type="GO" id="GO:0005975">
    <property type="term" value="P:carbohydrate metabolic process"/>
    <property type="evidence" value="ECO:0007669"/>
    <property type="project" value="InterPro"/>
</dbReference>
<dbReference type="Gene3D" id="1.20.58.1040">
    <property type="match status" value="1"/>
</dbReference>
<feature type="domain" description="X8" evidence="12">
    <location>
        <begin position="432"/>
        <end position="517"/>
    </location>
</feature>
<dbReference type="Proteomes" id="UP000541444">
    <property type="component" value="Unassembled WGS sequence"/>
</dbReference>
<evidence type="ECO:0000256" key="1">
    <source>
        <dbReference type="ARBA" id="ARBA00004609"/>
    </source>
</evidence>
<comment type="similarity">
    <text evidence="2 11">Belongs to the glycosyl hydrolase 17 family.</text>
</comment>
<dbReference type="Pfam" id="PF07983">
    <property type="entry name" value="X8"/>
    <property type="match status" value="1"/>
</dbReference>
<dbReference type="AlphaFoldDB" id="A0A7J7NDK1"/>
<protein>
    <recommendedName>
        <fullName evidence="12">X8 domain-containing protein</fullName>
    </recommendedName>
</protein>
<name>A0A7J7NDK1_9MAGN</name>
<dbReference type="InterPro" id="IPR000490">
    <property type="entry name" value="Glyco_hydro_17"/>
</dbReference>
<evidence type="ECO:0000256" key="10">
    <source>
        <dbReference type="ARBA" id="ARBA00023295"/>
    </source>
</evidence>
<dbReference type="InterPro" id="IPR044788">
    <property type="entry name" value="X8_dom_prot"/>
</dbReference>
<evidence type="ECO:0000259" key="12">
    <source>
        <dbReference type="SMART" id="SM00768"/>
    </source>
</evidence>
<keyword evidence="14" id="KW-1185">Reference proteome</keyword>
<sequence length="520" mass="56824">MSCGRTTTKKPTLAQGVATLTGIVDKLEGPKLTPEPDLDVTAGHGDLTGEVAQFTELQVVAGEELVAEKETIGDGEYTEKLTDVLADVAAGNRGFGACKLYEDGLTRVPQKVQWNSPVRVFNKIWAKSTKPENQITEFREERNTVRGKENEVACGANQEKTKLLEILHDPTPMVLQTLSQIGVPIAVSVSNEDLREISSSVVMTESWLRTHVLTYYPTTQITTIVVGNTIPCNNENWGLVLPSLKNIYNSLVRWGLEKNIKVSPFLPTKCLNSISEKLVIKPLFEFLHKTNSSCSIILSPNMSPSLVSSHIANSIKKLEFFQINEVNVLVSSNPMSRKLLSMNFDVVEPFPARPTPLPELPPSPIHSSIGFSVPAHVAKTSFTSPPRIAPSPLIPNIPFAPEPSNDGFFYPPCSSSPVQTPTAPEPNERKRLWCIAKPNVPPGLLQEAMDYACGEGGADCEEIKPNGSCFNPDNTVGHASYAFNSYWQKNKNNGGTCSFGGIAMVINADPSYLQCWFIPS</sequence>
<evidence type="ECO:0000256" key="7">
    <source>
        <dbReference type="ARBA" id="ARBA00023136"/>
    </source>
</evidence>
<dbReference type="Pfam" id="PF00332">
    <property type="entry name" value="Glyco_hydro_17"/>
    <property type="match status" value="1"/>
</dbReference>
<comment type="subcellular location">
    <subcellularLocation>
        <location evidence="1">Cell membrane</location>
        <topology evidence="1">Lipid-anchor</topology>
        <topology evidence="1">GPI-anchor</topology>
    </subcellularLocation>
</comment>
<dbReference type="PANTHER" id="PTHR31044:SF140">
    <property type="entry name" value="EXPRESSED PROTEIN"/>
    <property type="match status" value="1"/>
</dbReference>
<keyword evidence="7" id="KW-0472">Membrane</keyword>
<dbReference type="OrthoDB" id="421038at2759"/>
<dbReference type="SUPFAM" id="SSF51445">
    <property type="entry name" value="(Trans)glycosidases"/>
    <property type="match status" value="1"/>
</dbReference>
<reference evidence="13 14" key="1">
    <citation type="journal article" date="2020" name="IScience">
        <title>Genome Sequencing of the Endangered Kingdonia uniflora (Circaeasteraceae, Ranunculales) Reveals Potential Mechanisms of Evolutionary Specialization.</title>
        <authorList>
            <person name="Sun Y."/>
            <person name="Deng T."/>
            <person name="Zhang A."/>
            <person name="Moore M.J."/>
            <person name="Landis J.B."/>
            <person name="Lin N."/>
            <person name="Zhang H."/>
            <person name="Zhang X."/>
            <person name="Huang J."/>
            <person name="Zhang X."/>
            <person name="Sun H."/>
            <person name="Wang H."/>
        </authorList>
    </citation>
    <scope>NUCLEOTIDE SEQUENCE [LARGE SCALE GENOMIC DNA]</scope>
    <source>
        <strain evidence="13">TB1705</strain>
        <tissue evidence="13">Leaf</tissue>
    </source>
</reference>
<keyword evidence="8" id="KW-1015">Disulfide bond</keyword>